<evidence type="ECO:0000313" key="1">
    <source>
        <dbReference type="EMBL" id="GAA4263294.1"/>
    </source>
</evidence>
<evidence type="ECO:0000313" key="2">
    <source>
        <dbReference type="Proteomes" id="UP001500620"/>
    </source>
</evidence>
<accession>A0ABP8DTL2</accession>
<protein>
    <submittedName>
        <fullName evidence="1">Uncharacterized protein</fullName>
    </submittedName>
</protein>
<dbReference type="Proteomes" id="UP001500620">
    <property type="component" value="Unassembled WGS sequence"/>
</dbReference>
<reference evidence="2" key="1">
    <citation type="journal article" date="2019" name="Int. J. Syst. Evol. Microbiol.">
        <title>The Global Catalogue of Microorganisms (GCM) 10K type strain sequencing project: providing services to taxonomists for standard genome sequencing and annotation.</title>
        <authorList>
            <consortium name="The Broad Institute Genomics Platform"/>
            <consortium name="The Broad Institute Genome Sequencing Center for Infectious Disease"/>
            <person name="Wu L."/>
            <person name="Ma J."/>
        </authorList>
    </citation>
    <scope>NUCLEOTIDE SEQUENCE [LARGE SCALE GENOMIC DNA]</scope>
    <source>
        <strain evidence="2">JCM 17441</strain>
    </source>
</reference>
<gene>
    <name evidence="1" type="ORF">GCM10022255_106540</name>
</gene>
<organism evidence="1 2">
    <name type="scientific">Dactylosporangium darangshiense</name>
    <dbReference type="NCBI Taxonomy" id="579108"/>
    <lineage>
        <taxon>Bacteria</taxon>
        <taxon>Bacillati</taxon>
        <taxon>Actinomycetota</taxon>
        <taxon>Actinomycetes</taxon>
        <taxon>Micromonosporales</taxon>
        <taxon>Micromonosporaceae</taxon>
        <taxon>Dactylosporangium</taxon>
    </lineage>
</organism>
<name>A0ABP8DTL2_9ACTN</name>
<keyword evidence="2" id="KW-1185">Reference proteome</keyword>
<dbReference type="EMBL" id="BAABAT010000065">
    <property type="protein sequence ID" value="GAA4263294.1"/>
    <property type="molecule type" value="Genomic_DNA"/>
</dbReference>
<comment type="caution">
    <text evidence="1">The sequence shown here is derived from an EMBL/GenBank/DDBJ whole genome shotgun (WGS) entry which is preliminary data.</text>
</comment>
<proteinExistence type="predicted"/>
<sequence>MTAATATATCTAHRGVVEATGRLRSAAALAQRVGWMSSLVRDMTRRLLEQHWTVEVLAALAAGVGPDGRALPTNE</sequence>